<dbReference type="Gene3D" id="3.40.50.11380">
    <property type="match status" value="1"/>
</dbReference>
<dbReference type="PANTHER" id="PTHR44835">
    <property type="entry name" value="UDP-N-ACETYLGLUCOSAMINE--PEPTIDE N-ACETYLGLUCOSAMINYLTRANSFERASE SPINDLY-RELATED"/>
    <property type="match status" value="1"/>
</dbReference>
<comment type="pathway">
    <text evidence="1">Protein modification; protein glycosylation.</text>
</comment>
<dbReference type="GO" id="GO:0097363">
    <property type="term" value="F:protein O-acetylglucosaminyltransferase activity"/>
    <property type="evidence" value="ECO:0007669"/>
    <property type="project" value="UniProtKB-EC"/>
</dbReference>
<dbReference type="EC" id="2.4.1.255" evidence="3"/>
<dbReference type="InterPro" id="IPR029489">
    <property type="entry name" value="OGT/SEC/SPY_C"/>
</dbReference>
<name>A0ABU1IA25_9BURK</name>
<evidence type="ECO:0000259" key="9">
    <source>
        <dbReference type="Pfam" id="PF13844"/>
    </source>
</evidence>
<comment type="caution">
    <text evidence="10">The sequence shown here is derived from an EMBL/GenBank/DDBJ whole genome shotgun (WGS) entry which is preliminary data.</text>
</comment>
<dbReference type="PROSITE" id="PS50005">
    <property type="entry name" value="TPR"/>
    <property type="match status" value="1"/>
</dbReference>
<keyword evidence="7 8" id="KW-0802">TPR repeat</keyword>
<evidence type="ECO:0000256" key="5">
    <source>
        <dbReference type="ARBA" id="ARBA00022679"/>
    </source>
</evidence>
<dbReference type="Pfam" id="PF13844">
    <property type="entry name" value="Glyco_transf_41"/>
    <property type="match status" value="2"/>
</dbReference>
<evidence type="ECO:0000256" key="7">
    <source>
        <dbReference type="ARBA" id="ARBA00022803"/>
    </source>
</evidence>
<keyword evidence="4 10" id="KW-0328">Glycosyltransferase</keyword>
<dbReference type="Proteomes" id="UP001267710">
    <property type="component" value="Unassembled WGS sequence"/>
</dbReference>
<evidence type="ECO:0000256" key="4">
    <source>
        <dbReference type="ARBA" id="ARBA00022676"/>
    </source>
</evidence>
<dbReference type="InterPro" id="IPR011990">
    <property type="entry name" value="TPR-like_helical_dom_sf"/>
</dbReference>
<dbReference type="InterPro" id="IPR051939">
    <property type="entry name" value="Glycosyltr_41/O-GlcNAc_trsf"/>
</dbReference>
<protein>
    <recommendedName>
        <fullName evidence="3">protein O-GlcNAc transferase</fullName>
        <ecNumber evidence="3">2.4.1.255</ecNumber>
    </recommendedName>
</protein>
<evidence type="ECO:0000313" key="10">
    <source>
        <dbReference type="EMBL" id="MDR6213428.1"/>
    </source>
</evidence>
<feature type="domain" description="O-GlcNAc transferase C-terminal" evidence="9">
    <location>
        <begin position="385"/>
        <end position="563"/>
    </location>
</feature>
<evidence type="ECO:0000256" key="1">
    <source>
        <dbReference type="ARBA" id="ARBA00004922"/>
    </source>
</evidence>
<dbReference type="InterPro" id="IPR019734">
    <property type="entry name" value="TPR_rpt"/>
</dbReference>
<dbReference type="EMBL" id="JAVIZX010000001">
    <property type="protein sequence ID" value="MDR6213428.1"/>
    <property type="molecule type" value="Genomic_DNA"/>
</dbReference>
<accession>A0ABU1IA25</accession>
<gene>
    <name evidence="10" type="ORF">QE399_001117</name>
</gene>
<dbReference type="Gene3D" id="1.25.40.10">
    <property type="entry name" value="Tetratricopeptide repeat domain"/>
    <property type="match status" value="1"/>
</dbReference>
<comment type="similarity">
    <text evidence="2">Belongs to the glycosyltransferase 41 family. O-GlcNAc transferase subfamily.</text>
</comment>
<feature type="repeat" description="TPR" evidence="8">
    <location>
        <begin position="60"/>
        <end position="93"/>
    </location>
</feature>
<organism evidence="10 11">
    <name type="scientific">Paracidovorax wautersii</name>
    <dbReference type="NCBI Taxonomy" id="1177982"/>
    <lineage>
        <taxon>Bacteria</taxon>
        <taxon>Pseudomonadati</taxon>
        <taxon>Pseudomonadota</taxon>
        <taxon>Betaproteobacteria</taxon>
        <taxon>Burkholderiales</taxon>
        <taxon>Comamonadaceae</taxon>
        <taxon>Paracidovorax</taxon>
    </lineage>
</organism>
<keyword evidence="6" id="KW-0677">Repeat</keyword>
<dbReference type="SUPFAM" id="SSF48452">
    <property type="entry name" value="TPR-like"/>
    <property type="match status" value="1"/>
</dbReference>
<evidence type="ECO:0000256" key="3">
    <source>
        <dbReference type="ARBA" id="ARBA00011970"/>
    </source>
</evidence>
<dbReference type="RefSeq" id="WP_309826921.1">
    <property type="nucleotide sequence ID" value="NZ_JAVIZX010000001.1"/>
</dbReference>
<evidence type="ECO:0000256" key="2">
    <source>
        <dbReference type="ARBA" id="ARBA00005386"/>
    </source>
</evidence>
<evidence type="ECO:0000256" key="6">
    <source>
        <dbReference type="ARBA" id="ARBA00022737"/>
    </source>
</evidence>
<evidence type="ECO:0000256" key="8">
    <source>
        <dbReference type="PROSITE-ProRule" id="PRU00339"/>
    </source>
</evidence>
<evidence type="ECO:0000313" key="11">
    <source>
        <dbReference type="Proteomes" id="UP001267710"/>
    </source>
</evidence>
<proteinExistence type="inferred from homology"/>
<dbReference type="SMART" id="SM00028">
    <property type="entry name" value="TPR"/>
    <property type="match status" value="2"/>
</dbReference>
<dbReference type="Gene3D" id="3.40.50.2000">
    <property type="entry name" value="Glycogen Phosphorylase B"/>
    <property type="match status" value="1"/>
</dbReference>
<dbReference type="PANTHER" id="PTHR44835:SF1">
    <property type="entry name" value="PROTEIN O-GLCNAC TRANSFERASE"/>
    <property type="match status" value="1"/>
</dbReference>
<sequence length="997" mass="111486">MLLEYAKRLFVRRSANSLTQSSAADVGALLSDAAKLYDQRRLRESIEVWIKYLKHRPHDVDALNNLGAALATVGRENDAIRYFDLAYSLDDSHLPSIANYANVLKGRCRTAEALDLLAKARIQAPGLPGMRAGYASLLFSMGEAEASIEHTLHAWLGDFDAPRAADLFLFTATYVEQNEIRLAAEHKFWANTLLPRPHEIGPALPATHRRPASVQGRKLRVGYWSPDFREHSVRYFFRPLLEGHDRAAIEIFLYHDHYSEDEQTALMKSAADHFFAVAPMSDDELAELLHSHELDVLVELAGHTSANRLDMLRYRFAALQVTGLGYPPTTGLKTIDAKLLDRHLVDPQMPALYSEAPAVLPQSFWCFDPKTEIPAPSDPPVLSKGYVTFGCFGNIGKVSAETMECWGQVLARLPGSRLVIRAVNFADPLRKSAFETSLLRSGIRPEQVELLPPTMPRDLFAAYNDIDIVLDTYPFNGGTTTCFATYSGVPVLSRKGRALASRMGESIMKNLGAEAWIVDSAQAYVDQAVRGAQDIEELCRFRREARQRFETTSLGNGEMFARDVESFYRNWLEAPPDPVIDQASHVLPAQELVRRSLIALRYGQFGVARRIVDYCLDLHPYCGAAHVLWTERLTSLGRFGEAADYLKERRSEFSEVEDQVKGLVNEARFLLLDGRPGAASEAVQALFQFQTLSYSERCQRDLLQCASRVLADGHVLTQQGDLLTSGSAEPRQIVVCIVTEDSSIFEKYSARLSELDPPTSAHMRFVQCASSEKSRTYERLVNDGETDFLVCVHANVDFWRHDFWTQLDLAFAQCDVVGCYGARRWDRLDWRTCSQPDKAGGYLIPSGERNEYWEVSALSRDDGGIATGLGVVDGCFVAVNLRALKSVRGPKFMPELEEAGPLLEEYFSHCAAREGLRVGACSRLGISLDWRVSLDDRYLGPARLFIADSLKLDPWLFPDEETTVWSVSVPSAVQAASVLHWFTQDPVDLPPVFIADH</sequence>
<reference evidence="10 11" key="1">
    <citation type="submission" date="2023-08" db="EMBL/GenBank/DDBJ databases">
        <title>Functional and genomic diversity of the sorghum phyllosphere microbiome.</title>
        <authorList>
            <person name="Shade A."/>
        </authorList>
    </citation>
    <scope>NUCLEOTIDE SEQUENCE [LARGE SCALE GENOMIC DNA]</scope>
    <source>
        <strain evidence="10 11">SORGH_AS_0335</strain>
    </source>
</reference>
<keyword evidence="5 10" id="KW-0808">Transferase</keyword>
<feature type="domain" description="O-GlcNAc transferase C-terminal" evidence="9">
    <location>
        <begin position="207"/>
        <end position="370"/>
    </location>
</feature>
<keyword evidence="11" id="KW-1185">Reference proteome</keyword>